<dbReference type="InterPro" id="IPR008928">
    <property type="entry name" value="6-hairpin_glycosidase_sf"/>
</dbReference>
<dbReference type="STRING" id="151894.SAMN04488524_0474"/>
<dbReference type="SUPFAM" id="SSF48208">
    <property type="entry name" value="Six-hairpin glycosidases"/>
    <property type="match status" value="1"/>
</dbReference>
<organism evidence="4 5">
    <name type="scientific">Pedobacter africanus</name>
    <dbReference type="NCBI Taxonomy" id="151894"/>
    <lineage>
        <taxon>Bacteria</taxon>
        <taxon>Pseudomonadati</taxon>
        <taxon>Bacteroidota</taxon>
        <taxon>Sphingobacteriia</taxon>
        <taxon>Sphingobacteriales</taxon>
        <taxon>Sphingobacteriaceae</taxon>
        <taxon>Pedobacter</taxon>
    </lineage>
</organism>
<proteinExistence type="predicted"/>
<sequence>MNLNFPFSFITVCLLACCSFTAVSQDLTQFSNKTSWITSDIAQDQSNSWIAFRKMVELDETPVKAILNISVDSKYWLYINEELVVFEGGLKRGPNSRDTYYDQVDLTKYLKKGTNTLAVLLWYFGKNGFSHNSSGRAGLLFQLDMDKQAKVCSDASWKCTVVPAYLKAYHGSQPNYRLSESNVIYDARLELGNWTAVSYDDKAWRKPLVIGQAGCLPWNKLVKRPIPQWKDYGIMNFNMNFPFYATGDTIKIKLPYNMQFTPCLKVEAVSGKTIEMFTDNYFGGSANNVRASYTTKAGVQVYESLGWMNGHILMFVIPKSVKVLSLGYRETGYNTTFAGSFNCNDPFYNRLWEKSSRTLYLNMRDSYMDCPDRERAQWWGDEVAELTQSFYALDPDANLLAKKGIDELMGWQRSDGTLFSPMPAGNFDLELPIQMLTSVGYYGFWTYCFYSGDLNTIKAVYPGVKAYLNVWKIGDNGLVISRKGGWNWGDWGSNIDIDLMSNAWYYLACKGYLEMSKTLNQPEEVKWAENQMTVIEKNFNAYFWTGEAYRSPGYTGKTDDRSNALVVLAALAAPAKYPLLKNVFLTQEHASPYMEKYVLEALFKMGYAETALARLKKRYTSMVNSRLTTLWEGWKIGANGFGGGSYNHAWSGGGLILMSQYVAGIAPASLAFDTIKIAPQMGGLTSCSATVSSVAGLISVKNTFISKKEFNQLIESPSPLKIYFPFEVNRIKKITVNNKRLPETLMLKFRKKGWLELNKGTYNLSAFIN</sequence>
<reference evidence="5" key="1">
    <citation type="submission" date="2017-04" db="EMBL/GenBank/DDBJ databases">
        <authorList>
            <person name="Varghese N."/>
            <person name="Submissions S."/>
        </authorList>
    </citation>
    <scope>NUCLEOTIDE SEQUENCE [LARGE SCALE GENOMIC DNA]</scope>
    <source>
        <strain evidence="5">DSM 12126</strain>
    </source>
</reference>
<dbReference type="Pfam" id="PF08531">
    <property type="entry name" value="Bac_rhamnosid_N"/>
    <property type="match status" value="1"/>
</dbReference>
<dbReference type="InterPro" id="IPR035396">
    <property type="entry name" value="Bac_rhamnosid6H"/>
</dbReference>
<evidence type="ECO:0000313" key="4">
    <source>
        <dbReference type="EMBL" id="SMC44709.1"/>
    </source>
</evidence>
<evidence type="ECO:0000259" key="3">
    <source>
        <dbReference type="Pfam" id="PF17389"/>
    </source>
</evidence>
<dbReference type="Gene3D" id="2.60.420.10">
    <property type="entry name" value="Maltose phosphorylase, domain 3"/>
    <property type="match status" value="1"/>
</dbReference>
<name>A0A1W1Z8E7_9SPHI</name>
<gene>
    <name evidence="4" type="ORF">SAMN04488524_0474</name>
</gene>
<dbReference type="EMBL" id="FWXT01000001">
    <property type="protein sequence ID" value="SMC44709.1"/>
    <property type="molecule type" value="Genomic_DNA"/>
</dbReference>
<feature type="signal peptide" evidence="1">
    <location>
        <begin position="1"/>
        <end position="24"/>
    </location>
</feature>
<evidence type="ECO:0000259" key="2">
    <source>
        <dbReference type="Pfam" id="PF08531"/>
    </source>
</evidence>
<dbReference type="InterPro" id="IPR012341">
    <property type="entry name" value="6hp_glycosidase-like_sf"/>
</dbReference>
<dbReference type="PANTHER" id="PTHR34987">
    <property type="entry name" value="C, PUTATIVE (AFU_ORTHOLOGUE AFUA_3G02880)-RELATED"/>
    <property type="match status" value="1"/>
</dbReference>
<feature type="chain" id="PRO_5013207125" evidence="1">
    <location>
        <begin position="25"/>
        <end position="769"/>
    </location>
</feature>
<feature type="domain" description="Bacterial alpha-L-rhamnosidase N-terminal" evidence="2">
    <location>
        <begin position="97"/>
        <end position="206"/>
    </location>
</feature>
<dbReference type="Proteomes" id="UP000192756">
    <property type="component" value="Unassembled WGS sequence"/>
</dbReference>
<dbReference type="AlphaFoldDB" id="A0A1W1Z8E7"/>
<dbReference type="Gene3D" id="2.60.120.260">
    <property type="entry name" value="Galactose-binding domain-like"/>
    <property type="match status" value="1"/>
</dbReference>
<feature type="domain" description="Alpha-L-rhamnosidase six-hairpin glycosidase" evidence="3">
    <location>
        <begin position="338"/>
        <end position="658"/>
    </location>
</feature>
<dbReference type="Gene3D" id="1.50.10.10">
    <property type="match status" value="1"/>
</dbReference>
<keyword evidence="1" id="KW-0732">Signal</keyword>
<dbReference type="PANTHER" id="PTHR34987:SF2">
    <property type="entry name" value="B, PUTATIVE (AFU_ORTHOLOGUE AFUA_7G05040)-RELATED"/>
    <property type="match status" value="1"/>
</dbReference>
<evidence type="ECO:0000256" key="1">
    <source>
        <dbReference type="SAM" id="SignalP"/>
    </source>
</evidence>
<accession>A0A1W1Z8E7</accession>
<evidence type="ECO:0000313" key="5">
    <source>
        <dbReference type="Proteomes" id="UP000192756"/>
    </source>
</evidence>
<dbReference type="InterPro" id="IPR013737">
    <property type="entry name" value="Bac_rhamnosid_N"/>
</dbReference>
<keyword evidence="5" id="KW-1185">Reference proteome</keyword>
<dbReference type="Pfam" id="PF17389">
    <property type="entry name" value="Bac_rhamnosid6H"/>
    <property type="match status" value="1"/>
</dbReference>
<protein>
    <submittedName>
        <fullName evidence="4">Alpha-L-rhamnosidase N-terminal domain-containing protein</fullName>
    </submittedName>
</protein>
<dbReference type="GO" id="GO:0005975">
    <property type="term" value="P:carbohydrate metabolic process"/>
    <property type="evidence" value="ECO:0007669"/>
    <property type="project" value="InterPro"/>
</dbReference>